<name>A0A7W7STW0_9ACTN</name>
<dbReference type="SUPFAM" id="SSF55961">
    <property type="entry name" value="Bet v1-like"/>
    <property type="match status" value="1"/>
</dbReference>
<feature type="compositionally biased region" description="Basic and acidic residues" evidence="1">
    <location>
        <begin position="183"/>
        <end position="200"/>
    </location>
</feature>
<sequence>MILVERSGRVGVPIESVWEVVQQAEQLPSWLAGVRQAEVLSGEGYGRRQRVQARRGASGEAEVIAYQEPTLIGWRERAKGAGARAEARTEVYVQLAADGDETGVRLIVVRWPAGPVSKALLRLGVRRVGAGLEGSLARLTELLMPAEVGARPAGDPGVLVGATVGGPSMAGADLGDQSAIEERRAPVGETRLDDLLRGPADESADEEAGVGGHRAAARVVASAKAKC</sequence>
<gene>
    <name evidence="2" type="ORF">FHR38_004643</name>
</gene>
<dbReference type="InterPro" id="IPR019587">
    <property type="entry name" value="Polyketide_cyclase/dehydratase"/>
</dbReference>
<dbReference type="Proteomes" id="UP000578819">
    <property type="component" value="Unassembled WGS sequence"/>
</dbReference>
<dbReference type="InterPro" id="IPR023393">
    <property type="entry name" value="START-like_dom_sf"/>
</dbReference>
<evidence type="ECO:0000313" key="2">
    <source>
        <dbReference type="EMBL" id="MBB4960910.1"/>
    </source>
</evidence>
<organism evidence="2 3">
    <name type="scientific">Micromonospora polyrhachis</name>
    <dbReference type="NCBI Taxonomy" id="1282883"/>
    <lineage>
        <taxon>Bacteria</taxon>
        <taxon>Bacillati</taxon>
        <taxon>Actinomycetota</taxon>
        <taxon>Actinomycetes</taxon>
        <taxon>Micromonosporales</taxon>
        <taxon>Micromonosporaceae</taxon>
        <taxon>Micromonospora</taxon>
    </lineage>
</organism>
<keyword evidence="3" id="KW-1185">Reference proteome</keyword>
<dbReference type="EMBL" id="JACHJW010000001">
    <property type="protein sequence ID" value="MBB4960910.1"/>
    <property type="molecule type" value="Genomic_DNA"/>
</dbReference>
<dbReference type="Gene3D" id="3.30.530.20">
    <property type="match status" value="1"/>
</dbReference>
<protein>
    <submittedName>
        <fullName evidence="2">Uncharacterized protein YndB with AHSA1/START domain</fullName>
    </submittedName>
</protein>
<evidence type="ECO:0000256" key="1">
    <source>
        <dbReference type="SAM" id="MobiDB-lite"/>
    </source>
</evidence>
<dbReference type="AlphaFoldDB" id="A0A7W7STW0"/>
<reference evidence="2 3" key="1">
    <citation type="submission" date="2020-08" db="EMBL/GenBank/DDBJ databases">
        <title>Sequencing the genomes of 1000 actinobacteria strains.</title>
        <authorList>
            <person name="Klenk H.-P."/>
        </authorList>
    </citation>
    <scope>NUCLEOTIDE SEQUENCE [LARGE SCALE GENOMIC DNA]</scope>
    <source>
        <strain evidence="2 3">DSM 45886</strain>
    </source>
</reference>
<dbReference type="Pfam" id="PF10604">
    <property type="entry name" value="Polyketide_cyc2"/>
    <property type="match status" value="1"/>
</dbReference>
<accession>A0A7W7STW0</accession>
<feature type="region of interest" description="Disordered" evidence="1">
    <location>
        <begin position="183"/>
        <end position="213"/>
    </location>
</feature>
<comment type="caution">
    <text evidence="2">The sequence shown here is derived from an EMBL/GenBank/DDBJ whole genome shotgun (WGS) entry which is preliminary data.</text>
</comment>
<dbReference type="CDD" id="cd07814">
    <property type="entry name" value="SRPBCC_CalC_Aha1-like"/>
    <property type="match status" value="1"/>
</dbReference>
<evidence type="ECO:0000313" key="3">
    <source>
        <dbReference type="Proteomes" id="UP000578819"/>
    </source>
</evidence>
<proteinExistence type="predicted"/>